<comment type="cofactor">
    <cofactor evidence="1">
        <name>FMN</name>
        <dbReference type="ChEBI" id="CHEBI:58210"/>
    </cofactor>
</comment>
<proteinExistence type="inferred from homology"/>
<dbReference type="AlphaFoldDB" id="A0A4D7B5U7"/>
<evidence type="ECO:0000256" key="4">
    <source>
        <dbReference type="ARBA" id="ARBA00038054"/>
    </source>
</evidence>
<dbReference type="PANTHER" id="PTHR33798">
    <property type="entry name" value="FLAVOPROTEIN OXYGENASE"/>
    <property type="match status" value="1"/>
</dbReference>
<dbReference type="SUPFAM" id="SSF50475">
    <property type="entry name" value="FMN-binding split barrel"/>
    <property type="match status" value="1"/>
</dbReference>
<name>A0A4D7B5U7_9HYPH</name>
<dbReference type="Proteomes" id="UP000298781">
    <property type="component" value="Chromosome"/>
</dbReference>
<dbReference type="KEGG" id="pstg:E8M01_16510"/>
<keyword evidence="7" id="KW-1185">Reference proteome</keyword>
<dbReference type="InterPro" id="IPR002563">
    <property type="entry name" value="Flavin_Rdtase-like_dom"/>
</dbReference>
<reference evidence="6 7" key="1">
    <citation type="submission" date="2019-04" db="EMBL/GenBank/DDBJ databases">
        <title>Phreatobacter aquaticus sp. nov.</title>
        <authorList>
            <person name="Choi A."/>
        </authorList>
    </citation>
    <scope>NUCLEOTIDE SEQUENCE [LARGE SCALE GENOMIC DNA]</scope>
    <source>
        <strain evidence="6 7">KCTC 52518</strain>
    </source>
</reference>
<accession>A0A4D7B5U7</accession>
<protein>
    <submittedName>
        <fullName evidence="6">Flavin reductase family protein</fullName>
    </submittedName>
</protein>
<dbReference type="OrthoDB" id="9783347at2"/>
<dbReference type="PANTHER" id="PTHR33798:SF5">
    <property type="entry name" value="FLAVIN REDUCTASE LIKE DOMAIN-CONTAINING PROTEIN"/>
    <property type="match status" value="1"/>
</dbReference>
<dbReference type="EMBL" id="CP039690">
    <property type="protein sequence ID" value="QCI69269.1"/>
    <property type="molecule type" value="Genomic_DNA"/>
</dbReference>
<dbReference type="InterPro" id="IPR012349">
    <property type="entry name" value="Split_barrel_FMN-bd"/>
</dbReference>
<keyword evidence="2" id="KW-0285">Flavoprotein</keyword>
<organism evidence="6 7">
    <name type="scientific">Phreatobacter stygius</name>
    <dbReference type="NCBI Taxonomy" id="1940610"/>
    <lineage>
        <taxon>Bacteria</taxon>
        <taxon>Pseudomonadati</taxon>
        <taxon>Pseudomonadota</taxon>
        <taxon>Alphaproteobacteria</taxon>
        <taxon>Hyphomicrobiales</taxon>
        <taxon>Phreatobacteraceae</taxon>
        <taxon>Phreatobacter</taxon>
    </lineage>
</organism>
<gene>
    <name evidence="6" type="ORF">E8M01_16510</name>
</gene>
<evidence type="ECO:0000313" key="7">
    <source>
        <dbReference type="Proteomes" id="UP000298781"/>
    </source>
</evidence>
<dbReference type="SMART" id="SM00903">
    <property type="entry name" value="Flavin_Reduct"/>
    <property type="match status" value="1"/>
</dbReference>
<evidence type="ECO:0000256" key="3">
    <source>
        <dbReference type="ARBA" id="ARBA00022643"/>
    </source>
</evidence>
<dbReference type="GO" id="GO:0016646">
    <property type="term" value="F:oxidoreductase activity, acting on the CH-NH group of donors, NAD or NADP as acceptor"/>
    <property type="evidence" value="ECO:0007669"/>
    <property type="project" value="UniProtKB-ARBA"/>
</dbReference>
<keyword evidence="3" id="KW-0288">FMN</keyword>
<evidence type="ECO:0000313" key="6">
    <source>
        <dbReference type="EMBL" id="QCI69269.1"/>
    </source>
</evidence>
<dbReference type="GO" id="GO:0010181">
    <property type="term" value="F:FMN binding"/>
    <property type="evidence" value="ECO:0007669"/>
    <property type="project" value="InterPro"/>
</dbReference>
<sequence>MRSIALDTLPDDRVYKILCSLVIPRPIALVSSMSAKGEVNAAPFSFFNVFSEAPPLVVLGLQHKPDHSAKDTTLNIQETGEFVVNLVDEALAEAMNICATDFPAEVSEIAAAGLTTAASTLVKPPRIAEAPAALECRREVSLAFGPQRELLVGRVMHVHVREDVMNERFDVDIEAYKPIGRLYGNLYTRQHDVFALNRVSYADWQASQANKRTG</sequence>
<evidence type="ECO:0000256" key="1">
    <source>
        <dbReference type="ARBA" id="ARBA00001917"/>
    </source>
</evidence>
<dbReference type="Pfam" id="PF01613">
    <property type="entry name" value="Flavin_Reduct"/>
    <property type="match status" value="1"/>
</dbReference>
<feature type="domain" description="Flavin reductase like" evidence="5">
    <location>
        <begin position="20"/>
        <end position="168"/>
    </location>
</feature>
<evidence type="ECO:0000259" key="5">
    <source>
        <dbReference type="SMART" id="SM00903"/>
    </source>
</evidence>
<dbReference type="Gene3D" id="2.30.110.10">
    <property type="entry name" value="Electron Transport, Fmn-binding Protein, Chain A"/>
    <property type="match status" value="1"/>
</dbReference>
<evidence type="ECO:0000256" key="2">
    <source>
        <dbReference type="ARBA" id="ARBA00022630"/>
    </source>
</evidence>
<comment type="similarity">
    <text evidence="4">Belongs to the flavoredoxin family.</text>
</comment>